<evidence type="ECO:0000256" key="1">
    <source>
        <dbReference type="SAM" id="MobiDB-lite"/>
    </source>
</evidence>
<proteinExistence type="predicted"/>
<protein>
    <submittedName>
        <fullName evidence="2">Uncharacterized protein</fullName>
    </submittedName>
</protein>
<sequence>MTTAAQVNLMTHKTIKGAVSKLCWKTLRSSFSPSNLTLKSRSTKNDMDKIDNTESKAKDVTKRASRRCFTEQ</sequence>
<name>A0A9D4K1W5_DREPO</name>
<reference evidence="2" key="1">
    <citation type="journal article" date="2019" name="bioRxiv">
        <title>The Genome of the Zebra Mussel, Dreissena polymorpha: A Resource for Invasive Species Research.</title>
        <authorList>
            <person name="McCartney M.A."/>
            <person name="Auch B."/>
            <person name="Kono T."/>
            <person name="Mallez S."/>
            <person name="Zhang Y."/>
            <person name="Obille A."/>
            <person name="Becker A."/>
            <person name="Abrahante J.E."/>
            <person name="Garbe J."/>
            <person name="Badalamenti J.P."/>
            <person name="Herman A."/>
            <person name="Mangelson H."/>
            <person name="Liachko I."/>
            <person name="Sullivan S."/>
            <person name="Sone E.D."/>
            <person name="Koren S."/>
            <person name="Silverstein K.A.T."/>
            <person name="Beckman K.B."/>
            <person name="Gohl D.M."/>
        </authorList>
    </citation>
    <scope>NUCLEOTIDE SEQUENCE</scope>
    <source>
        <strain evidence="2">Duluth1</strain>
        <tissue evidence="2">Whole animal</tissue>
    </source>
</reference>
<dbReference type="Proteomes" id="UP000828390">
    <property type="component" value="Unassembled WGS sequence"/>
</dbReference>
<reference evidence="2" key="2">
    <citation type="submission" date="2020-11" db="EMBL/GenBank/DDBJ databases">
        <authorList>
            <person name="McCartney M.A."/>
            <person name="Auch B."/>
            <person name="Kono T."/>
            <person name="Mallez S."/>
            <person name="Becker A."/>
            <person name="Gohl D.M."/>
            <person name="Silverstein K.A.T."/>
            <person name="Koren S."/>
            <person name="Bechman K.B."/>
            <person name="Herman A."/>
            <person name="Abrahante J.E."/>
            <person name="Garbe J."/>
        </authorList>
    </citation>
    <scope>NUCLEOTIDE SEQUENCE</scope>
    <source>
        <strain evidence="2">Duluth1</strain>
        <tissue evidence="2">Whole animal</tissue>
    </source>
</reference>
<feature type="region of interest" description="Disordered" evidence="1">
    <location>
        <begin position="41"/>
        <end position="72"/>
    </location>
</feature>
<dbReference type="AlphaFoldDB" id="A0A9D4K1W5"/>
<comment type="caution">
    <text evidence="2">The sequence shown here is derived from an EMBL/GenBank/DDBJ whole genome shotgun (WGS) entry which is preliminary data.</text>
</comment>
<evidence type="ECO:0000313" key="3">
    <source>
        <dbReference type="Proteomes" id="UP000828390"/>
    </source>
</evidence>
<dbReference type="EMBL" id="JAIWYP010000005">
    <property type="protein sequence ID" value="KAH3828618.1"/>
    <property type="molecule type" value="Genomic_DNA"/>
</dbReference>
<accession>A0A9D4K1W5</accession>
<gene>
    <name evidence="2" type="ORF">DPMN_130600</name>
</gene>
<evidence type="ECO:0000313" key="2">
    <source>
        <dbReference type="EMBL" id="KAH3828618.1"/>
    </source>
</evidence>
<organism evidence="2 3">
    <name type="scientific">Dreissena polymorpha</name>
    <name type="common">Zebra mussel</name>
    <name type="synonym">Mytilus polymorpha</name>
    <dbReference type="NCBI Taxonomy" id="45954"/>
    <lineage>
        <taxon>Eukaryota</taxon>
        <taxon>Metazoa</taxon>
        <taxon>Spiralia</taxon>
        <taxon>Lophotrochozoa</taxon>
        <taxon>Mollusca</taxon>
        <taxon>Bivalvia</taxon>
        <taxon>Autobranchia</taxon>
        <taxon>Heteroconchia</taxon>
        <taxon>Euheterodonta</taxon>
        <taxon>Imparidentia</taxon>
        <taxon>Neoheterodontei</taxon>
        <taxon>Myida</taxon>
        <taxon>Dreissenoidea</taxon>
        <taxon>Dreissenidae</taxon>
        <taxon>Dreissena</taxon>
    </lineage>
</organism>
<feature type="compositionally biased region" description="Basic and acidic residues" evidence="1">
    <location>
        <begin position="43"/>
        <end position="72"/>
    </location>
</feature>
<keyword evidence="3" id="KW-1185">Reference proteome</keyword>